<dbReference type="EMBL" id="JAKOGI010002138">
    <property type="protein sequence ID" value="KAJ8422795.1"/>
    <property type="molecule type" value="Genomic_DNA"/>
</dbReference>
<dbReference type="PROSITE" id="PS50011">
    <property type="entry name" value="PROTEIN_KINASE_DOM"/>
    <property type="match status" value="1"/>
</dbReference>
<dbReference type="FunFam" id="3.30.310.80:FF:000005">
    <property type="entry name" value="Non-specific serine/threonine protein kinase"/>
    <property type="match status" value="1"/>
</dbReference>
<proteinExistence type="inferred from homology"/>
<keyword evidence="9" id="KW-0464">Manganese</keyword>
<dbReference type="GO" id="GO:0005524">
    <property type="term" value="F:ATP binding"/>
    <property type="evidence" value="ECO:0007669"/>
    <property type="project" value="UniProtKB-UniRule"/>
</dbReference>
<dbReference type="PROSITE" id="PS00108">
    <property type="entry name" value="PROTEIN_KINASE_ST"/>
    <property type="match status" value="1"/>
</dbReference>
<sequence>MGDLDLVKLETEEKGQKHSVLQGKYELGRVLGQGTFARVYHARNLQTGKSVAMKVIPKEKLFKAGRSMVDQIKTEISVMKSVKHPNIVDLYEVMATKSKIYLAMELVRGGELFARVKKGGRLGEDLARFYFRQLISAVDFCHSRGVYHRDLKLENLLLDDEGNLKITDFGLSTFLAEREDEEQMLHTSCGTPHYVAPEVVSRKAQGYQGSKADIWSCGVILFVLLAGYLPFHDDNLIRMYRKIYRGDFNCPSWFSSEASLLITRMLDPNPCTRISIPQITESTWYNINTVPKLSDPDDEDDKEEGESSINGTFTLSKDKEEAAEKTTLNAFHIISMSQGLDLSPLFEDKSREERQDMVFATAKPTSTVISRLKQVAAGKLKVLVKNKPKDGELLVRLRGQEDGRKGRLGIAARILSVSPSLQVVELNKDNGDTLEYNKFCNNHLPKYEDQMAAKEGMAALSLAWKGKGSGRQDNTMSNLSQYAPEETPARMQQKAVTINRLEKIGNVSMSSRASIPNSRCLFPFISAV</sequence>
<dbReference type="AlphaFoldDB" id="A0A9Q1JLG4"/>
<dbReference type="InterPro" id="IPR011009">
    <property type="entry name" value="Kinase-like_dom_sf"/>
</dbReference>
<dbReference type="SMART" id="SM00220">
    <property type="entry name" value="S_TKc"/>
    <property type="match status" value="1"/>
</dbReference>
<evidence type="ECO:0000256" key="4">
    <source>
        <dbReference type="ARBA" id="ARBA00022527"/>
    </source>
</evidence>
<evidence type="ECO:0000256" key="3">
    <source>
        <dbReference type="ARBA" id="ARBA00012513"/>
    </source>
</evidence>
<dbReference type="InterPro" id="IPR017441">
    <property type="entry name" value="Protein_kinase_ATP_BS"/>
</dbReference>
<feature type="binding site" evidence="12">
    <location>
        <position position="54"/>
    </location>
    <ligand>
        <name>ATP</name>
        <dbReference type="ChEBI" id="CHEBI:30616"/>
    </ligand>
</feature>
<dbReference type="Pfam" id="PF00069">
    <property type="entry name" value="Pkinase"/>
    <property type="match status" value="1"/>
</dbReference>
<dbReference type="InterPro" id="IPR004041">
    <property type="entry name" value="NAF_dom"/>
</dbReference>
<comment type="cofactor">
    <cofactor evidence="1">
        <name>Mn(2+)</name>
        <dbReference type="ChEBI" id="CHEBI:29035"/>
    </cofactor>
</comment>
<keyword evidence="4" id="KW-0723">Serine/threonine-protein kinase</keyword>
<feature type="region of interest" description="Disordered" evidence="13">
    <location>
        <begin position="290"/>
        <end position="311"/>
    </location>
</feature>
<dbReference type="SUPFAM" id="SSF56112">
    <property type="entry name" value="Protein kinase-like (PK-like)"/>
    <property type="match status" value="1"/>
</dbReference>
<dbReference type="Proteomes" id="UP001153076">
    <property type="component" value="Unassembled WGS sequence"/>
</dbReference>
<evidence type="ECO:0000256" key="6">
    <source>
        <dbReference type="ARBA" id="ARBA00022741"/>
    </source>
</evidence>
<evidence type="ECO:0000256" key="5">
    <source>
        <dbReference type="ARBA" id="ARBA00022679"/>
    </source>
</evidence>
<keyword evidence="17" id="KW-1185">Reference proteome</keyword>
<reference evidence="16" key="1">
    <citation type="submission" date="2022-04" db="EMBL/GenBank/DDBJ databases">
        <title>Carnegiea gigantea Genome sequencing and assembly v2.</title>
        <authorList>
            <person name="Copetti D."/>
            <person name="Sanderson M.J."/>
            <person name="Burquez A."/>
            <person name="Wojciechowski M.F."/>
        </authorList>
    </citation>
    <scope>NUCLEOTIDE SEQUENCE</scope>
    <source>
        <strain evidence="16">SGP5-SGP5p</strain>
        <tissue evidence="16">Aerial part</tissue>
    </source>
</reference>
<dbReference type="InterPro" id="IPR000719">
    <property type="entry name" value="Prot_kinase_dom"/>
</dbReference>
<evidence type="ECO:0000313" key="16">
    <source>
        <dbReference type="EMBL" id="KAJ8422795.1"/>
    </source>
</evidence>
<dbReference type="EC" id="2.7.11.1" evidence="3"/>
<evidence type="ECO:0000256" key="11">
    <source>
        <dbReference type="ARBA" id="ARBA00048679"/>
    </source>
</evidence>
<evidence type="ECO:0000256" key="1">
    <source>
        <dbReference type="ARBA" id="ARBA00001936"/>
    </source>
</evidence>
<dbReference type="CDD" id="cd12195">
    <property type="entry name" value="CIPK_C"/>
    <property type="match status" value="1"/>
</dbReference>
<comment type="similarity">
    <text evidence="2">Belongs to the protein kinase superfamily. CAMK Ser/Thr protein kinase family. SNF1 subfamily.</text>
</comment>
<evidence type="ECO:0000256" key="12">
    <source>
        <dbReference type="PROSITE-ProRule" id="PRU10141"/>
    </source>
</evidence>
<feature type="domain" description="Protein kinase" evidence="14">
    <location>
        <begin position="25"/>
        <end position="285"/>
    </location>
</feature>
<evidence type="ECO:0000259" key="15">
    <source>
        <dbReference type="PROSITE" id="PS50816"/>
    </source>
</evidence>
<keyword evidence="5" id="KW-0808">Transferase</keyword>
<dbReference type="GO" id="GO:0007165">
    <property type="term" value="P:signal transduction"/>
    <property type="evidence" value="ECO:0007669"/>
    <property type="project" value="InterPro"/>
</dbReference>
<dbReference type="Gene3D" id="3.30.310.80">
    <property type="entry name" value="Kinase associated domain 1, KA1"/>
    <property type="match status" value="1"/>
</dbReference>
<dbReference type="Pfam" id="PF03822">
    <property type="entry name" value="NAF"/>
    <property type="match status" value="1"/>
</dbReference>
<evidence type="ECO:0000256" key="7">
    <source>
        <dbReference type="ARBA" id="ARBA00022777"/>
    </source>
</evidence>
<accession>A0A9Q1JLG4</accession>
<evidence type="ECO:0000256" key="2">
    <source>
        <dbReference type="ARBA" id="ARBA00006234"/>
    </source>
</evidence>
<evidence type="ECO:0000256" key="9">
    <source>
        <dbReference type="ARBA" id="ARBA00023211"/>
    </source>
</evidence>
<dbReference type="InterPro" id="IPR008271">
    <property type="entry name" value="Ser/Thr_kinase_AS"/>
</dbReference>
<keyword evidence="8 12" id="KW-0067">ATP-binding</keyword>
<dbReference type="Gene3D" id="1.10.510.10">
    <property type="entry name" value="Transferase(Phosphotransferase) domain 1"/>
    <property type="match status" value="1"/>
</dbReference>
<dbReference type="InterPro" id="IPR018451">
    <property type="entry name" value="NAF/FISL_domain"/>
</dbReference>
<evidence type="ECO:0000259" key="14">
    <source>
        <dbReference type="PROSITE" id="PS50011"/>
    </source>
</evidence>
<feature type="domain" description="NAF" evidence="15">
    <location>
        <begin position="323"/>
        <end position="347"/>
    </location>
</feature>
<dbReference type="FunFam" id="3.30.200.20:FF:000096">
    <property type="entry name" value="Non-specific serine/threonine protein kinase"/>
    <property type="match status" value="1"/>
</dbReference>
<dbReference type="GO" id="GO:0004674">
    <property type="term" value="F:protein serine/threonine kinase activity"/>
    <property type="evidence" value="ECO:0007669"/>
    <property type="project" value="UniProtKB-KW"/>
</dbReference>
<evidence type="ECO:0000256" key="13">
    <source>
        <dbReference type="SAM" id="MobiDB-lite"/>
    </source>
</evidence>
<dbReference type="PANTHER" id="PTHR43895:SF91">
    <property type="entry name" value="CBL-INTERACTING SERINE_THREONINE-PROTEIN KINASE 6"/>
    <property type="match status" value="1"/>
</dbReference>
<protein>
    <recommendedName>
        <fullName evidence="3">non-specific serine/threonine protein kinase</fullName>
        <ecNumber evidence="3">2.7.11.1</ecNumber>
    </recommendedName>
</protein>
<dbReference type="PROSITE" id="PS50816">
    <property type="entry name" value="NAF"/>
    <property type="match status" value="1"/>
</dbReference>
<dbReference type="Gene3D" id="3.30.200.20">
    <property type="entry name" value="Phosphorylase Kinase, domain 1"/>
    <property type="match status" value="1"/>
</dbReference>
<comment type="catalytic activity">
    <reaction evidence="11">
        <text>L-seryl-[protein] + ATP = O-phospho-L-seryl-[protein] + ADP + H(+)</text>
        <dbReference type="Rhea" id="RHEA:17989"/>
        <dbReference type="Rhea" id="RHEA-COMP:9863"/>
        <dbReference type="Rhea" id="RHEA-COMP:11604"/>
        <dbReference type="ChEBI" id="CHEBI:15378"/>
        <dbReference type="ChEBI" id="CHEBI:29999"/>
        <dbReference type="ChEBI" id="CHEBI:30616"/>
        <dbReference type="ChEBI" id="CHEBI:83421"/>
        <dbReference type="ChEBI" id="CHEBI:456216"/>
        <dbReference type="EC" id="2.7.11.1"/>
    </reaction>
</comment>
<dbReference type="PROSITE" id="PS00107">
    <property type="entry name" value="PROTEIN_KINASE_ATP"/>
    <property type="match status" value="1"/>
</dbReference>
<gene>
    <name evidence="16" type="ORF">Cgig2_024563</name>
</gene>
<keyword evidence="7" id="KW-0418">Kinase</keyword>
<evidence type="ECO:0000256" key="8">
    <source>
        <dbReference type="ARBA" id="ARBA00022840"/>
    </source>
</evidence>
<comment type="catalytic activity">
    <reaction evidence="10">
        <text>L-threonyl-[protein] + ATP = O-phospho-L-threonyl-[protein] + ADP + H(+)</text>
        <dbReference type="Rhea" id="RHEA:46608"/>
        <dbReference type="Rhea" id="RHEA-COMP:11060"/>
        <dbReference type="Rhea" id="RHEA-COMP:11605"/>
        <dbReference type="ChEBI" id="CHEBI:15378"/>
        <dbReference type="ChEBI" id="CHEBI:30013"/>
        <dbReference type="ChEBI" id="CHEBI:30616"/>
        <dbReference type="ChEBI" id="CHEBI:61977"/>
        <dbReference type="ChEBI" id="CHEBI:456216"/>
        <dbReference type="EC" id="2.7.11.1"/>
    </reaction>
</comment>
<organism evidence="16 17">
    <name type="scientific">Carnegiea gigantea</name>
    <dbReference type="NCBI Taxonomy" id="171969"/>
    <lineage>
        <taxon>Eukaryota</taxon>
        <taxon>Viridiplantae</taxon>
        <taxon>Streptophyta</taxon>
        <taxon>Embryophyta</taxon>
        <taxon>Tracheophyta</taxon>
        <taxon>Spermatophyta</taxon>
        <taxon>Magnoliopsida</taxon>
        <taxon>eudicotyledons</taxon>
        <taxon>Gunneridae</taxon>
        <taxon>Pentapetalae</taxon>
        <taxon>Caryophyllales</taxon>
        <taxon>Cactineae</taxon>
        <taxon>Cactaceae</taxon>
        <taxon>Cactoideae</taxon>
        <taxon>Echinocereeae</taxon>
        <taxon>Carnegiea</taxon>
    </lineage>
</organism>
<feature type="compositionally biased region" description="Acidic residues" evidence="13">
    <location>
        <begin position="296"/>
        <end position="306"/>
    </location>
</feature>
<evidence type="ECO:0000256" key="10">
    <source>
        <dbReference type="ARBA" id="ARBA00047899"/>
    </source>
</evidence>
<dbReference type="FunFam" id="1.10.510.10:FF:000279">
    <property type="entry name" value="Non-specific serine/threonine protein kinase"/>
    <property type="match status" value="1"/>
</dbReference>
<keyword evidence="6 12" id="KW-0547">Nucleotide-binding</keyword>
<dbReference type="OrthoDB" id="193931at2759"/>
<comment type="caution">
    <text evidence="16">The sequence shown here is derived from an EMBL/GenBank/DDBJ whole genome shotgun (WGS) entry which is preliminary data.</text>
</comment>
<dbReference type="PANTHER" id="PTHR43895">
    <property type="entry name" value="CALCIUM/CALMODULIN-DEPENDENT PROTEIN KINASE KINASE-RELATED"/>
    <property type="match status" value="1"/>
</dbReference>
<name>A0A9Q1JLG4_9CARY</name>
<evidence type="ECO:0000313" key="17">
    <source>
        <dbReference type="Proteomes" id="UP001153076"/>
    </source>
</evidence>